<feature type="region of interest" description="Disordered" evidence="2">
    <location>
        <begin position="204"/>
        <end position="246"/>
    </location>
</feature>
<accession>Q2H3E9</accession>
<feature type="compositionally biased region" description="Low complexity" evidence="2">
    <location>
        <begin position="97"/>
        <end position="107"/>
    </location>
</feature>
<reference evidence="5" key="1">
    <citation type="journal article" date="2015" name="Genome Announc.">
        <title>Draft genome sequence of the cellulolytic fungus Chaetomium globosum.</title>
        <authorList>
            <person name="Cuomo C.A."/>
            <person name="Untereiner W.A."/>
            <person name="Ma L.-J."/>
            <person name="Grabherr M."/>
            <person name="Birren B.W."/>
        </authorList>
    </citation>
    <scope>NUCLEOTIDE SEQUENCE [LARGE SCALE GENOMIC DNA]</scope>
    <source>
        <strain evidence="5">ATCC 6205 / CBS 148.51 / DSM 1962 / NBRC 6347 / NRRL 1970</strain>
    </source>
</reference>
<dbReference type="Gene3D" id="4.10.60.10">
    <property type="entry name" value="Zinc finger, CCHC-type"/>
    <property type="match status" value="1"/>
</dbReference>
<feature type="region of interest" description="Disordered" evidence="2">
    <location>
        <begin position="155"/>
        <end position="184"/>
    </location>
</feature>
<evidence type="ECO:0000313" key="5">
    <source>
        <dbReference type="Proteomes" id="UP000001056"/>
    </source>
</evidence>
<keyword evidence="5" id="KW-1185">Reference proteome</keyword>
<protein>
    <recommendedName>
        <fullName evidence="3">CCHC-type domain-containing protein</fullName>
    </recommendedName>
</protein>
<organism evidence="4 5">
    <name type="scientific">Chaetomium globosum (strain ATCC 6205 / CBS 148.51 / DSM 1962 / NBRC 6347 / NRRL 1970)</name>
    <name type="common">Soil fungus</name>
    <dbReference type="NCBI Taxonomy" id="306901"/>
    <lineage>
        <taxon>Eukaryota</taxon>
        <taxon>Fungi</taxon>
        <taxon>Dikarya</taxon>
        <taxon>Ascomycota</taxon>
        <taxon>Pezizomycotina</taxon>
        <taxon>Sordariomycetes</taxon>
        <taxon>Sordariomycetidae</taxon>
        <taxon>Sordariales</taxon>
        <taxon>Chaetomiaceae</taxon>
        <taxon>Chaetomium</taxon>
    </lineage>
</organism>
<dbReference type="InterPro" id="IPR036875">
    <property type="entry name" value="Znf_CCHC_sf"/>
</dbReference>
<dbReference type="InterPro" id="IPR021109">
    <property type="entry name" value="Peptidase_aspartic_dom_sf"/>
</dbReference>
<dbReference type="InterPro" id="IPR001878">
    <property type="entry name" value="Znf_CCHC"/>
</dbReference>
<dbReference type="GO" id="GO:0008270">
    <property type="term" value="F:zinc ion binding"/>
    <property type="evidence" value="ECO:0007669"/>
    <property type="project" value="UniProtKB-KW"/>
</dbReference>
<dbReference type="eggNOG" id="KOG0017">
    <property type="taxonomic scope" value="Eukaryota"/>
</dbReference>
<dbReference type="EMBL" id="CH408031">
    <property type="protein sequence ID" value="EAQ90197.1"/>
    <property type="molecule type" value="Genomic_DNA"/>
</dbReference>
<dbReference type="VEuPathDB" id="FungiDB:CHGG_06816"/>
<evidence type="ECO:0000259" key="3">
    <source>
        <dbReference type="PROSITE" id="PS50158"/>
    </source>
</evidence>
<gene>
    <name evidence="4" type="ORF">CHGG_06816</name>
</gene>
<dbReference type="Gene3D" id="2.40.70.10">
    <property type="entry name" value="Acid Proteases"/>
    <property type="match status" value="1"/>
</dbReference>
<evidence type="ECO:0000313" key="4">
    <source>
        <dbReference type="EMBL" id="EAQ90197.1"/>
    </source>
</evidence>
<evidence type="ECO:0000256" key="2">
    <source>
        <dbReference type="SAM" id="MobiDB-lite"/>
    </source>
</evidence>
<dbReference type="GeneID" id="4391325"/>
<dbReference type="CDD" id="cd00303">
    <property type="entry name" value="retropepsin_like"/>
    <property type="match status" value="1"/>
</dbReference>
<dbReference type="RefSeq" id="XP_001222911.1">
    <property type="nucleotide sequence ID" value="XM_001222910.1"/>
</dbReference>
<dbReference type="SMART" id="SM00343">
    <property type="entry name" value="ZnF_C2HC"/>
    <property type="match status" value="1"/>
</dbReference>
<dbReference type="Proteomes" id="UP000001056">
    <property type="component" value="Unassembled WGS sequence"/>
</dbReference>
<dbReference type="PROSITE" id="PS50158">
    <property type="entry name" value="ZF_CCHC"/>
    <property type="match status" value="1"/>
</dbReference>
<keyword evidence="1" id="KW-0863">Zinc-finger</keyword>
<name>Q2H3E9_CHAGB</name>
<keyword evidence="1" id="KW-0479">Metal-binding</keyword>
<dbReference type="HOGENOM" id="CLU_431465_0_0_1"/>
<proteinExistence type="predicted"/>
<sequence>MDLAANAENKLRSLSQKDEFAAFTDFLTEYTNLTDVCDWDGTARVRGFRERLSKPMREALNMQINTPERNDFEGWVKMAQTLAINMEGEDHLRKAASNNNGSQNRSNGNGGKAKDPDAMDLDQMRINLAKIPEEEKLRRANDGLCFNCGKAGHQARQCRSPTYPSRGGRGGSRGGGQRGGYGGAYNSQGYSQGYYSPQQGGNNNYFGGAYQQQRAFNGPGNNANTGNSGNYQGPPTRRGEMRGDFRGGYNSQVRFLNVQNPGHVVGEVDSEDGWSGDGQPTTNYEVRHHIPLTRLPEKRPLFLADGALSSWIEWKTQVGLVIGDHREQLQFFITTLAEDNPVILGFPWLRKHNPAVDREKLSLTFREGCRGHCRPPRAIGPTTVSDPGKRFHMYVEDVEDEGEPEGQPETVVSKLSVEQRAARSRRRRSWRLRQQLLQHRNAAEARGGPRWTMAPPHARARMIPNQPSCSPRQARMVAGKRATPAQPHRALPTPGVARRTERIDGADIKLLNAPNFALLCRQKGVAVMRTTFGELEQAMKEVPYTELPDLPDGFFRDLLHRNGDAGDYRARLPAVFHSFVDEVWRDGPTMRRITEEDARKFFDKSNKPSLTADEIKARLPPEYRDLFEAFLLKR</sequence>
<feature type="compositionally biased region" description="Gly residues" evidence="2">
    <location>
        <begin position="167"/>
        <end position="183"/>
    </location>
</feature>
<dbReference type="InParanoid" id="Q2H3E9"/>
<feature type="domain" description="CCHC-type" evidence="3">
    <location>
        <begin position="145"/>
        <end position="160"/>
    </location>
</feature>
<dbReference type="SUPFAM" id="SSF57756">
    <property type="entry name" value="Retrovirus zinc finger-like domains"/>
    <property type="match status" value="1"/>
</dbReference>
<dbReference type="AlphaFoldDB" id="Q2H3E9"/>
<dbReference type="Pfam" id="PF00098">
    <property type="entry name" value="zf-CCHC"/>
    <property type="match status" value="1"/>
</dbReference>
<keyword evidence="1" id="KW-0862">Zinc</keyword>
<dbReference type="GO" id="GO:0003676">
    <property type="term" value="F:nucleic acid binding"/>
    <property type="evidence" value="ECO:0007669"/>
    <property type="project" value="InterPro"/>
</dbReference>
<evidence type="ECO:0000256" key="1">
    <source>
        <dbReference type="PROSITE-ProRule" id="PRU00047"/>
    </source>
</evidence>
<dbReference type="STRING" id="306901.Q2H3E9"/>
<dbReference type="OrthoDB" id="4369586at2759"/>
<feature type="compositionally biased region" description="Polar residues" evidence="2">
    <location>
        <begin position="210"/>
        <end position="233"/>
    </location>
</feature>
<feature type="region of interest" description="Disordered" evidence="2">
    <location>
        <begin position="94"/>
        <end position="120"/>
    </location>
</feature>